<dbReference type="Gene3D" id="1.20.120.450">
    <property type="entry name" value="dinb family like domain"/>
    <property type="match status" value="1"/>
</dbReference>
<feature type="binding site" evidence="3">
    <location>
        <position position="131"/>
    </location>
    <ligand>
        <name>a divalent metal cation</name>
        <dbReference type="ChEBI" id="CHEBI:60240"/>
    </ligand>
</feature>
<dbReference type="RefSeq" id="WP_107920033.1">
    <property type="nucleotide sequence ID" value="NZ_CP066701.1"/>
</dbReference>
<accession>A0AB37HP97</accession>
<dbReference type="GO" id="GO:0046872">
    <property type="term" value="F:metal ion binding"/>
    <property type="evidence" value="ECO:0007669"/>
    <property type="project" value="UniProtKB-KW"/>
</dbReference>
<dbReference type="KEGG" id="hspo:JGZ69_11200"/>
<evidence type="ECO:0000313" key="5">
    <source>
        <dbReference type="Proteomes" id="UP000595512"/>
    </source>
</evidence>
<dbReference type="EMBL" id="CP066701">
    <property type="protein sequence ID" value="QQX27460.1"/>
    <property type="molecule type" value="Genomic_DNA"/>
</dbReference>
<evidence type="ECO:0000256" key="3">
    <source>
        <dbReference type="PIRSR" id="PIRSR607837-1"/>
    </source>
</evidence>
<keyword evidence="2 3" id="KW-0479">Metal-binding</keyword>
<evidence type="ECO:0000256" key="2">
    <source>
        <dbReference type="ARBA" id="ARBA00022723"/>
    </source>
</evidence>
<name>A0AB37HP97_9BACI</name>
<gene>
    <name evidence="4" type="ORF">JGZ69_11200</name>
</gene>
<protein>
    <submittedName>
        <fullName evidence="4">DinB family protein</fullName>
    </submittedName>
</protein>
<organism evidence="4 5">
    <name type="scientific">Heyndrickxia sporothermodurans</name>
    <dbReference type="NCBI Taxonomy" id="46224"/>
    <lineage>
        <taxon>Bacteria</taxon>
        <taxon>Bacillati</taxon>
        <taxon>Bacillota</taxon>
        <taxon>Bacilli</taxon>
        <taxon>Bacillales</taxon>
        <taxon>Bacillaceae</taxon>
        <taxon>Heyndrickxia</taxon>
    </lineage>
</organism>
<feature type="binding site" evidence="3">
    <location>
        <position position="48"/>
    </location>
    <ligand>
        <name>a divalent metal cation</name>
        <dbReference type="ChEBI" id="CHEBI:60240"/>
    </ligand>
</feature>
<evidence type="ECO:0000313" key="4">
    <source>
        <dbReference type="EMBL" id="QQX27460.1"/>
    </source>
</evidence>
<evidence type="ECO:0000256" key="1">
    <source>
        <dbReference type="ARBA" id="ARBA00008635"/>
    </source>
</evidence>
<proteinExistence type="inferred from homology"/>
<dbReference type="SUPFAM" id="SSF109854">
    <property type="entry name" value="DinB/YfiT-like putative metalloenzymes"/>
    <property type="match status" value="1"/>
</dbReference>
<reference evidence="4 5" key="1">
    <citation type="submission" date="2020-12" db="EMBL/GenBank/DDBJ databases">
        <title>Taxonomic evaluation of the Bacillus sporothermodurans group of bacteria based on whole genome sequences.</title>
        <authorList>
            <person name="Fiedler G."/>
            <person name="Herbstmann A.-D."/>
            <person name="Doll E."/>
            <person name="Wenning M."/>
            <person name="Brinks E."/>
            <person name="Kabisch J."/>
            <person name="Breitenwieser F."/>
            <person name="Lappann M."/>
            <person name="Boehnlein C."/>
            <person name="Franz C."/>
        </authorList>
    </citation>
    <scope>NUCLEOTIDE SEQUENCE [LARGE SCALE GENOMIC DNA]</scope>
    <source>
        <strain evidence="4 5">DSM 10599</strain>
    </source>
</reference>
<sequence>MFQTIDGFLQMWKYEAMQTQKVLDQLTDESLQQETAPGHWTLGRTAWHVTTAIKVIGSQSGLTFDGPDKDFPVPDSAQYIAEQYKKMTEAYQETVKTQWTDEKLQEVHNIFGRDMSNGALLMFVIHHQIHHRGQMTILMRQAGLSVPGIYGPSKEEWAKMGMEAPKM</sequence>
<comment type="similarity">
    <text evidence="1">Belongs to the DinB family.</text>
</comment>
<dbReference type="Pfam" id="PF05163">
    <property type="entry name" value="DinB"/>
    <property type="match status" value="1"/>
</dbReference>
<dbReference type="InterPro" id="IPR034660">
    <property type="entry name" value="DinB/YfiT-like"/>
</dbReference>
<dbReference type="InterPro" id="IPR007837">
    <property type="entry name" value="DinB"/>
</dbReference>
<dbReference type="Proteomes" id="UP000595512">
    <property type="component" value="Chromosome"/>
</dbReference>
<dbReference type="AlphaFoldDB" id="A0AB37HP97"/>
<feature type="binding site" evidence="3">
    <location>
        <position position="127"/>
    </location>
    <ligand>
        <name>a divalent metal cation</name>
        <dbReference type="ChEBI" id="CHEBI:60240"/>
    </ligand>
</feature>